<sequence>MKKSMFSSVEWLAGLSCGEKERGAVQMTVAGELSPSASFLSSPSPSSSSSSSSYYSLSSSSLSSSSSFFISSQSSLDEQRRAGSTSPDFRPNSCPSSPAGSQHSSRSSSPAPCSSSSSPAATAAATSVGVTDEEEEEEAEEEEGDAPRHGPRRAAGFCRRARTAFSTAQLAELESSFRRRRYLSVAERGELGRQLGMSDLQVKTWFQNRRMKQKREELGARGGGAFPHVPAPPLFPLAPPLASWLAPLGARAPPLSAPPAFAAPPCCPYLLLY</sequence>
<reference evidence="10" key="1">
    <citation type="submission" date="2025-08" db="UniProtKB">
        <authorList>
            <consortium name="RefSeq"/>
        </authorList>
    </citation>
    <scope>IDENTIFICATION</scope>
    <source>
        <tissue evidence="10">Sperm</tissue>
    </source>
</reference>
<dbReference type="KEGG" id="pmrn:116940680"/>
<evidence type="ECO:0000313" key="9">
    <source>
        <dbReference type="Proteomes" id="UP001318040"/>
    </source>
</evidence>
<evidence type="ECO:0000256" key="1">
    <source>
        <dbReference type="ARBA" id="ARBA00004123"/>
    </source>
</evidence>
<evidence type="ECO:0000256" key="2">
    <source>
        <dbReference type="ARBA" id="ARBA00023125"/>
    </source>
</evidence>
<feature type="compositionally biased region" description="Low complexity" evidence="7">
    <location>
        <begin position="93"/>
        <end position="127"/>
    </location>
</feature>
<dbReference type="Pfam" id="PF00046">
    <property type="entry name" value="Homeodomain"/>
    <property type="match status" value="1"/>
</dbReference>
<evidence type="ECO:0000256" key="3">
    <source>
        <dbReference type="ARBA" id="ARBA00023155"/>
    </source>
</evidence>
<evidence type="ECO:0000256" key="5">
    <source>
        <dbReference type="PROSITE-ProRule" id="PRU00108"/>
    </source>
</evidence>
<dbReference type="SMART" id="SM00389">
    <property type="entry name" value="HOX"/>
    <property type="match status" value="1"/>
</dbReference>
<dbReference type="PANTHER" id="PTHR24340">
    <property type="entry name" value="HOMEOBOX PROTEIN NKX"/>
    <property type="match status" value="1"/>
</dbReference>
<evidence type="ECO:0000256" key="7">
    <source>
        <dbReference type="SAM" id="MobiDB-lite"/>
    </source>
</evidence>
<feature type="compositionally biased region" description="Acidic residues" evidence="7">
    <location>
        <begin position="131"/>
        <end position="144"/>
    </location>
</feature>
<dbReference type="RefSeq" id="XP_032806708.1">
    <property type="nucleotide sequence ID" value="XM_032950817.1"/>
</dbReference>
<dbReference type="InterPro" id="IPR000047">
    <property type="entry name" value="HTH_motif"/>
</dbReference>
<feature type="DNA-binding region" description="Homeobox" evidence="5">
    <location>
        <begin position="158"/>
        <end position="217"/>
    </location>
</feature>
<protein>
    <submittedName>
        <fullName evidence="10">Homeobox protein ceh-12-like isoform X1</fullName>
    </submittedName>
</protein>
<evidence type="ECO:0000256" key="4">
    <source>
        <dbReference type="ARBA" id="ARBA00023242"/>
    </source>
</evidence>
<dbReference type="PRINTS" id="PR00024">
    <property type="entry name" value="HOMEOBOX"/>
</dbReference>
<proteinExistence type="predicted"/>
<dbReference type="InterPro" id="IPR001356">
    <property type="entry name" value="HD"/>
</dbReference>
<dbReference type="SUPFAM" id="SSF46689">
    <property type="entry name" value="Homeodomain-like"/>
    <property type="match status" value="1"/>
</dbReference>
<dbReference type="InterPro" id="IPR050394">
    <property type="entry name" value="Homeobox_NK-like"/>
</dbReference>
<keyword evidence="9" id="KW-1185">Reference proteome</keyword>
<gene>
    <name evidence="10" type="primary">LOC116940680</name>
</gene>
<feature type="domain" description="Homeobox" evidence="8">
    <location>
        <begin position="156"/>
        <end position="216"/>
    </location>
</feature>
<comment type="subcellular location">
    <subcellularLocation>
        <location evidence="1 5 6">Nucleus</location>
    </subcellularLocation>
</comment>
<evidence type="ECO:0000256" key="6">
    <source>
        <dbReference type="RuleBase" id="RU000682"/>
    </source>
</evidence>
<organism evidence="9 10">
    <name type="scientific">Petromyzon marinus</name>
    <name type="common">Sea lamprey</name>
    <dbReference type="NCBI Taxonomy" id="7757"/>
    <lineage>
        <taxon>Eukaryota</taxon>
        <taxon>Metazoa</taxon>
        <taxon>Chordata</taxon>
        <taxon>Craniata</taxon>
        <taxon>Vertebrata</taxon>
        <taxon>Cyclostomata</taxon>
        <taxon>Hyperoartia</taxon>
        <taxon>Petromyzontiformes</taxon>
        <taxon>Petromyzontidae</taxon>
        <taxon>Petromyzon</taxon>
    </lineage>
</organism>
<dbReference type="Proteomes" id="UP001318040">
    <property type="component" value="Chromosome 9"/>
</dbReference>
<evidence type="ECO:0000259" key="8">
    <source>
        <dbReference type="PROSITE" id="PS50071"/>
    </source>
</evidence>
<dbReference type="CDD" id="cd00086">
    <property type="entry name" value="homeodomain"/>
    <property type="match status" value="1"/>
</dbReference>
<dbReference type="PROSITE" id="PS50071">
    <property type="entry name" value="HOMEOBOX_2"/>
    <property type="match status" value="1"/>
</dbReference>
<feature type="region of interest" description="Disordered" evidence="7">
    <location>
        <begin position="33"/>
        <end position="153"/>
    </location>
</feature>
<dbReference type="Gene3D" id="1.10.10.60">
    <property type="entry name" value="Homeodomain-like"/>
    <property type="match status" value="1"/>
</dbReference>
<keyword evidence="3 5" id="KW-0371">Homeobox</keyword>
<dbReference type="InterPro" id="IPR009057">
    <property type="entry name" value="Homeodomain-like_sf"/>
</dbReference>
<dbReference type="GO" id="GO:0000981">
    <property type="term" value="F:DNA-binding transcription factor activity, RNA polymerase II-specific"/>
    <property type="evidence" value="ECO:0007669"/>
    <property type="project" value="TreeGrafter"/>
</dbReference>
<feature type="compositionally biased region" description="Low complexity" evidence="7">
    <location>
        <begin position="33"/>
        <end position="76"/>
    </location>
</feature>
<keyword evidence="2 5" id="KW-0238">DNA-binding</keyword>
<dbReference type="GO" id="GO:0005634">
    <property type="term" value="C:nucleus"/>
    <property type="evidence" value="ECO:0007669"/>
    <property type="project" value="UniProtKB-SubCell"/>
</dbReference>
<dbReference type="GO" id="GO:0000978">
    <property type="term" value="F:RNA polymerase II cis-regulatory region sequence-specific DNA binding"/>
    <property type="evidence" value="ECO:0007669"/>
    <property type="project" value="TreeGrafter"/>
</dbReference>
<name>A0AAJ7WS55_PETMA</name>
<dbReference type="PRINTS" id="PR00031">
    <property type="entry name" value="HTHREPRESSR"/>
</dbReference>
<keyword evidence="4 5" id="KW-0539">Nucleus</keyword>
<evidence type="ECO:0000313" key="10">
    <source>
        <dbReference type="RefSeq" id="XP_032806708.1"/>
    </source>
</evidence>
<dbReference type="GO" id="GO:0030154">
    <property type="term" value="P:cell differentiation"/>
    <property type="evidence" value="ECO:0007669"/>
    <property type="project" value="TreeGrafter"/>
</dbReference>
<dbReference type="InterPro" id="IPR020479">
    <property type="entry name" value="HD_metazoa"/>
</dbReference>
<dbReference type="AlphaFoldDB" id="A0AAJ7WS55"/>
<accession>A0AAJ7WS55</accession>